<evidence type="ECO:0000256" key="1">
    <source>
        <dbReference type="ARBA" id="ARBA00006174"/>
    </source>
</evidence>
<reference evidence="4 5" key="2">
    <citation type="submission" date="2024-11" db="EMBL/GenBank/DDBJ databases">
        <title>Using genomics to understand microbial adaptation to soil warming.</title>
        <authorList>
            <person name="Deangelis K.M. PhD."/>
        </authorList>
    </citation>
    <scope>NUCLEOTIDE SEQUENCE [LARGE SCALE GENOMIC DNA]</scope>
    <source>
        <strain evidence="4 5">GAS97</strain>
    </source>
</reference>
<evidence type="ECO:0000313" key="5">
    <source>
        <dbReference type="Proteomes" id="UP001620514"/>
    </source>
</evidence>
<evidence type="ECO:0000313" key="4">
    <source>
        <dbReference type="EMBL" id="MFK4444950.1"/>
    </source>
</evidence>
<dbReference type="InterPro" id="IPR045336">
    <property type="entry name" value="MmgE_PrpD_N"/>
</dbReference>
<dbReference type="Gene3D" id="3.30.1330.120">
    <property type="entry name" value="2-methylcitrate dehydratase PrpD"/>
    <property type="match status" value="1"/>
</dbReference>
<protein>
    <submittedName>
        <fullName evidence="4">2-methylcitrate dehydratase PrpD</fullName>
    </submittedName>
</protein>
<organism evidence="4 5">
    <name type="scientific">Caballeronia udeis</name>
    <dbReference type="NCBI Taxonomy" id="1232866"/>
    <lineage>
        <taxon>Bacteria</taxon>
        <taxon>Pseudomonadati</taxon>
        <taxon>Pseudomonadota</taxon>
        <taxon>Betaproteobacteria</taxon>
        <taxon>Burkholderiales</taxon>
        <taxon>Burkholderiaceae</taxon>
        <taxon>Caballeronia</taxon>
    </lineage>
</organism>
<dbReference type="InterPro" id="IPR045337">
    <property type="entry name" value="MmgE_PrpD_C"/>
</dbReference>
<dbReference type="PANTHER" id="PTHR16943">
    <property type="entry name" value="2-METHYLCITRATE DEHYDRATASE-RELATED"/>
    <property type="match status" value="1"/>
</dbReference>
<proteinExistence type="inferred from homology"/>
<comment type="caution">
    <text evidence="4">The sequence shown here is derived from an EMBL/GenBank/DDBJ whole genome shotgun (WGS) entry which is preliminary data.</text>
</comment>
<feature type="domain" description="MmgE/PrpD N-terminal" evidence="2">
    <location>
        <begin position="5"/>
        <end position="243"/>
    </location>
</feature>
<name>A0ABW8MMR3_9BURK</name>
<dbReference type="Pfam" id="PF19305">
    <property type="entry name" value="MmgE_PrpD_C"/>
    <property type="match status" value="1"/>
</dbReference>
<dbReference type="InterPro" id="IPR042188">
    <property type="entry name" value="MmgE/PrpD_sf_2"/>
</dbReference>
<reference evidence="4 5" key="1">
    <citation type="submission" date="2024-10" db="EMBL/GenBank/DDBJ databases">
        <authorList>
            <person name="Deangelis K."/>
            <person name="Huntemann M."/>
            <person name="Clum A."/>
            <person name="Wang J."/>
            <person name="Palaniappan K."/>
            <person name="Ritter S."/>
            <person name="Chen I.-M."/>
            <person name="Stamatis D."/>
            <person name="Reddy T."/>
            <person name="O'Malley R."/>
            <person name="Daum C."/>
            <person name="Ng V."/>
            <person name="Ivanova N."/>
            <person name="Kyrpides N."/>
            <person name="Woyke T."/>
        </authorList>
    </citation>
    <scope>NUCLEOTIDE SEQUENCE [LARGE SCALE GENOMIC DNA]</scope>
    <source>
        <strain evidence="4 5">GAS97</strain>
    </source>
</reference>
<dbReference type="PANTHER" id="PTHR16943:SF8">
    <property type="entry name" value="2-METHYLCITRATE DEHYDRATASE"/>
    <property type="match status" value="1"/>
</dbReference>
<comment type="similarity">
    <text evidence="1">Belongs to the PrpD family.</text>
</comment>
<evidence type="ECO:0000259" key="3">
    <source>
        <dbReference type="Pfam" id="PF19305"/>
    </source>
</evidence>
<feature type="domain" description="MmgE/PrpD C-terminal" evidence="3">
    <location>
        <begin position="267"/>
        <end position="431"/>
    </location>
</feature>
<dbReference type="Gene3D" id="1.10.4100.10">
    <property type="entry name" value="2-methylcitrate dehydratase PrpD"/>
    <property type="match status" value="1"/>
</dbReference>
<evidence type="ECO:0000259" key="2">
    <source>
        <dbReference type="Pfam" id="PF03972"/>
    </source>
</evidence>
<accession>A0ABW8MMR3</accession>
<dbReference type="RefSeq" id="WP_404610013.1">
    <property type="nucleotide sequence ID" value="NZ_JBIYDN010000016.1"/>
</dbReference>
<dbReference type="Pfam" id="PF03972">
    <property type="entry name" value="MmgE_PrpD_N"/>
    <property type="match status" value="1"/>
</dbReference>
<sequence>MSIAQTLADAISTFTFSDLPDEARYWARIGIVDTVGVTLAGASEPCAQIARKVSTPSVGRSLLFGRTERARAIDAALINGTAAHALDFDDCSNTLGGHPSAPILPALFAFADEHAVSGRDFMTAYVAGFETLARIARAVNFHHYDKGWHPTATLGVFGACAASARLMALDAAQTATALSVAASFSSGLKANFGTMTKPLHVGHAARNGLLAAMLAREGFTAGSETFEHQQGFFNVYNGTGKFDADAAVRGWADPLDIVEPGIAIKQYPCCGSTHPAIDAMLMLVAQHRLTPDQVESVVSWTHPRRLRHTNRPEPAGPLDAKFSVQYCVARALAQGRVVLSDFEDDAWADPAIRRLMKRVIAEPDPLAAQQRDHFGAEIVVIMRDGRRLSQRVAKAAGRTSQNPLPVARIESKFIDCASHALSLEASRDLLAMLWRIDELDDLASVSALLERGIEQDVRS</sequence>
<dbReference type="EMBL" id="JBIYDN010000016">
    <property type="protein sequence ID" value="MFK4444950.1"/>
    <property type="molecule type" value="Genomic_DNA"/>
</dbReference>
<gene>
    <name evidence="4" type="ORF">ABH943_004972</name>
</gene>
<dbReference type="InterPro" id="IPR005656">
    <property type="entry name" value="MmgE_PrpD"/>
</dbReference>
<dbReference type="InterPro" id="IPR042183">
    <property type="entry name" value="MmgE/PrpD_sf_1"/>
</dbReference>
<dbReference type="InterPro" id="IPR036148">
    <property type="entry name" value="MmgE/PrpD_sf"/>
</dbReference>
<keyword evidence="5" id="KW-1185">Reference proteome</keyword>
<dbReference type="Proteomes" id="UP001620514">
    <property type="component" value="Unassembled WGS sequence"/>
</dbReference>
<dbReference type="SUPFAM" id="SSF103378">
    <property type="entry name" value="2-methylcitrate dehydratase PrpD"/>
    <property type="match status" value="1"/>
</dbReference>